<keyword evidence="2" id="KW-1133">Transmembrane helix</keyword>
<evidence type="ECO:0000313" key="3">
    <source>
        <dbReference type="EMBL" id="SCN12924.1"/>
    </source>
</evidence>
<evidence type="ECO:0000256" key="2">
    <source>
        <dbReference type="SAM" id="Phobius"/>
    </source>
</evidence>
<name>A0A1D3PC91_PLAMA</name>
<dbReference type="EMBL" id="LT594630">
    <property type="protein sequence ID" value="SCN12924.1"/>
    <property type="molecule type" value="Genomic_DNA"/>
</dbReference>
<evidence type="ECO:0000313" key="4">
    <source>
        <dbReference type="Proteomes" id="UP000219813"/>
    </source>
</evidence>
<dbReference type="OrthoDB" id="371299at2759"/>
<evidence type="ECO:0000256" key="1">
    <source>
        <dbReference type="SAM" id="MobiDB-lite"/>
    </source>
</evidence>
<dbReference type="KEGG" id="pmal:PMUG01_09050000"/>
<feature type="region of interest" description="Disordered" evidence="1">
    <location>
        <begin position="999"/>
        <end position="1023"/>
    </location>
</feature>
<gene>
    <name evidence="3" type="primary">PmUG01_09050000</name>
    <name evidence="3" type="ORF">PMUG01_09050000</name>
</gene>
<protein>
    <submittedName>
        <fullName evidence="3">Uncharacterized protein</fullName>
    </submittedName>
</protein>
<dbReference type="RefSeq" id="XP_028861820.1">
    <property type="nucleotide sequence ID" value="XM_029005207.1"/>
</dbReference>
<feature type="transmembrane region" description="Helical" evidence="2">
    <location>
        <begin position="1260"/>
        <end position="1279"/>
    </location>
</feature>
<organism evidence="3 4">
    <name type="scientific">Plasmodium malariae</name>
    <dbReference type="NCBI Taxonomy" id="5858"/>
    <lineage>
        <taxon>Eukaryota</taxon>
        <taxon>Sar</taxon>
        <taxon>Alveolata</taxon>
        <taxon>Apicomplexa</taxon>
        <taxon>Aconoidasida</taxon>
        <taxon>Haemosporida</taxon>
        <taxon>Plasmodiidae</taxon>
        <taxon>Plasmodium</taxon>
        <taxon>Plasmodium (Plasmodium)</taxon>
    </lineage>
</organism>
<reference evidence="3 4" key="1">
    <citation type="submission" date="2016-06" db="EMBL/GenBank/DDBJ databases">
        <authorList>
            <consortium name="Pathogen Informatics"/>
        </authorList>
    </citation>
    <scope>NUCLEOTIDE SEQUENCE [LARGE SCALE GENOMIC DNA]</scope>
</reference>
<feature type="transmembrane region" description="Helical" evidence="2">
    <location>
        <begin position="1230"/>
        <end position="1254"/>
    </location>
</feature>
<dbReference type="Proteomes" id="UP000219813">
    <property type="component" value="Chromosome 9"/>
</dbReference>
<dbReference type="VEuPathDB" id="PlasmoDB:PmUG01_09050000"/>
<keyword evidence="2" id="KW-0812">Transmembrane</keyword>
<proteinExistence type="predicted"/>
<accession>A0A1D3PC91</accession>
<sequence length="1803" mass="214320">MIKKILKNLSISNEERDETFSHSENILNLIEGIIIHENSYYKYVNILNELTTLCFEDPINFRKLLFAKNEKINEQKKKVHQIVDRLLIILEKYEDCRNTFIYAIAKLVFINDHHLNVRILRILCNIASNEEYKHDVYSVFEEIVATAILNTTEKGTLDNIFNGLYLLPRDIFIAGSFSSCIHRVIKLLRNSFNENILRFLSVSTLDSEVCLIAYDEGLLRILTELMNKHKDSRFDDLPIYFQDAYLIVLQLCSNCFKHCEILIREKMHINFYFKKIREIINKGSLIISKKESIYCNIIISTLNNICIFQNEILVELCNTHHFIDLLLIGIKMEKNNPYFLSASLGGLLIVLKNEEIYNNNIEYILNNTNNLKILLPFLFGQKYNNMLSSYTNSDHQVEGYLFEVVNCTLDIIAFFFQKEADKFSIKAKREFRNSDINYYLLVCLEKKNEDIIIRLLRCIYLIPFDDYKTIELHKIFYILHEKNIIVSEKWNDIYCYCINIYIKVLKNEEIERIISYYKFQETIVSILRIVNHYLLRAIVLRKKNDTVSSKRRAIEQGRNTGTTINSNNIIISSSNYYNGRSGNKVISCNNNNGSIISGSFNNNACEQEEDRDLNIITVKLLRICSRNIELRNFMRNNIVAYYFVDILSNEDILFSEMNIYYDIFIERTWCATIENIFKTLMLKNVAKNKKVCLRLLINIADIFSGYFYLFKTSSNMNIFDLCSLEDKHWDKKKIVQYYYLMNDNDRKDYKEQLYIFLKYYMTNLFTLLNIYIDKNIFAGLKKEQEENFFPGVLKYNKLRYEKKIYNLKLKEKQIKEKIATMRGGKKSYSGHHTEEDRKYNNENYNENYIEDDVEDDIRDDQNRHAPSRQLFIQMQEIIKKKRKLFLRLHNNNFKQTFDIFVVENEIGCDLEHMFEIPKIVKKKKTLKNLNNGYYKDKGKGDISALKKQKTDVAGSVMLVESGDSVEIHRGKKNKNNQVHTAHTTNYDDLQNNKRNNMINSISDTESKDNEESSSASTLADEDPNETVLDRVSAELLSFNKETMYEQRSSQFNILLFNKRGIFVNSNKGEINEAYILYSCLRVFYSIIVNNINNENYLKVKEFLLKKNVLKVLINILNQCSFYDCNVYAHFFRLYSEILKKNHTSVESMNMLIFYNIFFYYCKLLSREFIKKLVNSEYIVSDKDQYFFAELCQLFYYFTQKIIYIQFSQYKEIQKWCVDCSLFHFFYKNNVLLLLYLLIYINSVHHGSVYASYVYHKKNFIYIHTIFFYTLFTISYLMCFSKKLKYFILYFINYKKYIHRVLFRKSIVHSLFFYYKLIYLRIILQNQLSADRRCSTKICHISPVIYIRENSIEWYFLALGLEEYYLIYIPDNFEENITEDKDIKLVIYLEKKYVDITRICMSKINDNFFVFGYINFEKSVSYEAYDIFIGLNKYFRDEIVSCAQYLSGADYETKVDLLQDRIIMNNLKNYMNVQNIIITSFAYQEVKQSDFYKKKNKIKGEKREDVNNMNTYEQSYESDLLSQEENYYYSDTHSATNDEKDQLSSSTQSNNEEFNVFRRNADNNKNKRKLVFFVLSKNHIYIFKLNFKQWIFLSPFIDEEKEDIHLYVESSVDSEGGEKIKKKLFTNDKIYLNNILGITVNITNNENISFARKCAVRNTIKNIYSSNNTEYTNEQVVLSENITTTIETEEGSLRDSDKGSHVRQTGQINRNGQNEMKHRHNQRYLSANKCFLKILHKYNNEDLNKVKFVNNYESIITLKYKVKQSKTKEKKIKMILFDDYTRELWKRSLALSLNIQMASSYAKI</sequence>
<feature type="transmembrane region" description="Helical" evidence="2">
    <location>
        <begin position="1300"/>
        <end position="1323"/>
    </location>
</feature>
<dbReference type="OMA" id="WCVDCSL"/>
<keyword evidence="4" id="KW-1185">Reference proteome</keyword>
<dbReference type="GeneID" id="39869028"/>
<keyword evidence="2" id="KW-0472">Membrane</keyword>